<evidence type="ECO:0000313" key="3">
    <source>
        <dbReference type="Proteomes" id="UP000502004"/>
    </source>
</evidence>
<keyword evidence="1" id="KW-0472">Membrane</keyword>
<dbReference type="Proteomes" id="UP000502004">
    <property type="component" value="Chromosome"/>
</dbReference>
<keyword evidence="1" id="KW-0812">Transmembrane</keyword>
<dbReference type="AlphaFoldDB" id="A0AAE7CRN6"/>
<keyword evidence="1" id="KW-1133">Transmembrane helix</keyword>
<name>A0AAE7CRN6_9GAMM</name>
<protein>
    <submittedName>
        <fullName evidence="2">Uncharacterized protein</fullName>
    </submittedName>
</protein>
<gene>
    <name evidence="2" type="ORF">E4K63_03080</name>
</gene>
<feature type="transmembrane region" description="Helical" evidence="1">
    <location>
        <begin position="54"/>
        <end position="73"/>
    </location>
</feature>
<dbReference type="RefSeq" id="WP_133941227.1">
    <property type="nucleotide sequence ID" value="NZ_CP038241.1"/>
</dbReference>
<proteinExistence type="predicted"/>
<accession>A0AAE7CRN6</accession>
<organism evidence="2 3">
    <name type="scientific">Allofrancisella inopinata</name>
    <dbReference type="NCBI Taxonomy" id="1085647"/>
    <lineage>
        <taxon>Bacteria</taxon>
        <taxon>Pseudomonadati</taxon>
        <taxon>Pseudomonadota</taxon>
        <taxon>Gammaproteobacteria</taxon>
        <taxon>Thiotrichales</taxon>
        <taxon>Francisellaceae</taxon>
        <taxon>Allofrancisella</taxon>
    </lineage>
</organism>
<feature type="transmembrane region" description="Helical" evidence="1">
    <location>
        <begin position="15"/>
        <end position="34"/>
    </location>
</feature>
<dbReference type="KEGG" id="aii:E4K63_03080"/>
<reference evidence="2 3" key="1">
    <citation type="submission" date="2019-03" db="EMBL/GenBank/DDBJ databases">
        <title>Complete Genome Sequence of Allofrancisella inopinata Strain SYSU YG23 Isolated from Water-Cooling Systems in China.</title>
        <authorList>
            <person name="Ohrman C."/>
            <person name="Uneklint I."/>
            <person name="Sjodin A."/>
        </authorList>
    </citation>
    <scope>NUCLEOTIDE SEQUENCE [LARGE SCALE GENOMIC DNA]</scope>
    <source>
        <strain evidence="2 3">SYSU YG23</strain>
    </source>
</reference>
<evidence type="ECO:0000313" key="2">
    <source>
        <dbReference type="EMBL" id="QIV95868.1"/>
    </source>
</evidence>
<keyword evidence="3" id="KW-1185">Reference proteome</keyword>
<sequence length="81" mass="9130">MDINTISITLINNSLPIITVFSILIHIFCGLAIAKDIPKVLDKRLTTILLPKNIWILVGLISGVWGLLIYWIIHHSNISRD</sequence>
<evidence type="ECO:0000256" key="1">
    <source>
        <dbReference type="SAM" id="Phobius"/>
    </source>
</evidence>
<dbReference type="EMBL" id="CP038241">
    <property type="protein sequence ID" value="QIV95868.1"/>
    <property type="molecule type" value="Genomic_DNA"/>
</dbReference>